<dbReference type="Proteomes" id="UP000658278">
    <property type="component" value="Unassembled WGS sequence"/>
</dbReference>
<name>A0A934RAS7_9BACT</name>
<keyword evidence="3" id="KW-1185">Reference proteome</keyword>
<evidence type="ECO:0000256" key="1">
    <source>
        <dbReference type="SAM" id="MobiDB-lite"/>
    </source>
</evidence>
<protein>
    <submittedName>
        <fullName evidence="2">Uncharacterized protein</fullName>
    </submittedName>
</protein>
<organism evidence="2 3">
    <name type="scientific">Haloferula rosea</name>
    <dbReference type="NCBI Taxonomy" id="490093"/>
    <lineage>
        <taxon>Bacteria</taxon>
        <taxon>Pseudomonadati</taxon>
        <taxon>Verrucomicrobiota</taxon>
        <taxon>Verrucomicrobiia</taxon>
        <taxon>Verrucomicrobiales</taxon>
        <taxon>Verrucomicrobiaceae</taxon>
        <taxon>Haloferula</taxon>
    </lineage>
</organism>
<dbReference type="AlphaFoldDB" id="A0A934RAS7"/>
<gene>
    <name evidence="2" type="ORF">JIN81_09205</name>
</gene>
<sequence>MDPIEPWIDADAVRRLARQLTAPPGQGVPNQTGDPGFGPGFEGFIEGKEHRPEPTPAPEAPAESHRPMPKVEASQAVGPEPARQAESAEAFHAQAVPVVTRHSDDEPKPFLINQPGKAAQSRPLESSGERGPLVARMERFRQWLAEKVDARGMFVLDRDGNPVVDDPVYGKLHFLARSLAQAYRPADGGAGNVHVKIGSDSYLAVVPVRTDFGSLVLGTVLPKPLEAAAVDAIARGLEQSLRPERR</sequence>
<reference evidence="2" key="1">
    <citation type="submission" date="2021-01" db="EMBL/GenBank/DDBJ databases">
        <title>Modified the classification status of verrucomicrobia.</title>
        <authorList>
            <person name="Feng X."/>
        </authorList>
    </citation>
    <scope>NUCLEOTIDE SEQUENCE</scope>
    <source>
        <strain evidence="2">KCTC 22201</strain>
    </source>
</reference>
<evidence type="ECO:0000313" key="2">
    <source>
        <dbReference type="EMBL" id="MBK1827198.1"/>
    </source>
</evidence>
<comment type="caution">
    <text evidence="2">The sequence shown here is derived from an EMBL/GenBank/DDBJ whole genome shotgun (WGS) entry which is preliminary data.</text>
</comment>
<feature type="region of interest" description="Disordered" evidence="1">
    <location>
        <begin position="100"/>
        <end position="130"/>
    </location>
</feature>
<accession>A0A934RAS7</accession>
<dbReference type="EMBL" id="JAENII010000005">
    <property type="protein sequence ID" value="MBK1827198.1"/>
    <property type="molecule type" value="Genomic_DNA"/>
</dbReference>
<evidence type="ECO:0000313" key="3">
    <source>
        <dbReference type="Proteomes" id="UP000658278"/>
    </source>
</evidence>
<proteinExistence type="predicted"/>
<dbReference type="RefSeq" id="WP_200278643.1">
    <property type="nucleotide sequence ID" value="NZ_JAENII010000005.1"/>
</dbReference>
<feature type="region of interest" description="Disordered" evidence="1">
    <location>
        <begin position="19"/>
        <end position="87"/>
    </location>
</feature>